<proteinExistence type="inferred from homology"/>
<dbReference type="GO" id="GO:0004523">
    <property type="term" value="F:RNA-DNA hybrid ribonuclease activity"/>
    <property type="evidence" value="ECO:0007669"/>
    <property type="project" value="UniProtKB-EC"/>
</dbReference>
<accession>A0AAD7T6D6</accession>
<sequence>MRSPGRTPTHCRASTMLDYISGSKWFSSLDLRSGYWQVELAPDARHKTAFTIGQSLWQFRLCNTPATFERLMERVLLVPRAL</sequence>
<keyword evidence="5" id="KW-1185">Reference proteome</keyword>
<feature type="domain" description="Reverse transcriptase" evidence="3">
    <location>
        <begin position="15"/>
        <end position="57"/>
    </location>
</feature>
<evidence type="ECO:0000259" key="3">
    <source>
        <dbReference type="Pfam" id="PF00078"/>
    </source>
</evidence>
<dbReference type="PANTHER" id="PTHR24559:SF435">
    <property type="entry name" value="RIBONUCLEASE H"/>
    <property type="match status" value="1"/>
</dbReference>
<dbReference type="Proteomes" id="UP001221898">
    <property type="component" value="Unassembled WGS sequence"/>
</dbReference>
<evidence type="ECO:0000313" key="4">
    <source>
        <dbReference type="EMBL" id="KAJ8415202.1"/>
    </source>
</evidence>
<organism evidence="4 5">
    <name type="scientific">Aldrovandia affinis</name>
    <dbReference type="NCBI Taxonomy" id="143900"/>
    <lineage>
        <taxon>Eukaryota</taxon>
        <taxon>Metazoa</taxon>
        <taxon>Chordata</taxon>
        <taxon>Craniata</taxon>
        <taxon>Vertebrata</taxon>
        <taxon>Euteleostomi</taxon>
        <taxon>Actinopterygii</taxon>
        <taxon>Neopterygii</taxon>
        <taxon>Teleostei</taxon>
        <taxon>Notacanthiformes</taxon>
        <taxon>Halosauridae</taxon>
        <taxon>Aldrovandia</taxon>
    </lineage>
</organism>
<dbReference type="SUPFAM" id="SSF56672">
    <property type="entry name" value="DNA/RNA polymerases"/>
    <property type="match status" value="1"/>
</dbReference>
<dbReference type="InterPro" id="IPR000477">
    <property type="entry name" value="RT_dom"/>
</dbReference>
<dbReference type="AlphaFoldDB" id="A0AAD7T6D6"/>
<dbReference type="Gene3D" id="3.10.10.10">
    <property type="entry name" value="HIV Type 1 Reverse Transcriptase, subunit A, domain 1"/>
    <property type="match status" value="1"/>
</dbReference>
<dbReference type="EC" id="3.1.26.4" evidence="2"/>
<dbReference type="InterPro" id="IPR043502">
    <property type="entry name" value="DNA/RNA_pol_sf"/>
</dbReference>
<dbReference type="InterPro" id="IPR043128">
    <property type="entry name" value="Rev_trsase/Diguanyl_cyclase"/>
</dbReference>
<gene>
    <name evidence="4" type="ORF">AAFF_G00009000</name>
</gene>
<evidence type="ECO:0000256" key="2">
    <source>
        <dbReference type="ARBA" id="ARBA00012180"/>
    </source>
</evidence>
<dbReference type="Gene3D" id="3.30.70.270">
    <property type="match status" value="1"/>
</dbReference>
<comment type="similarity">
    <text evidence="1">Belongs to the beta type-B retroviral polymerase family. HERV class-II K(HML-2) pol subfamily.</text>
</comment>
<dbReference type="PANTHER" id="PTHR24559">
    <property type="entry name" value="TRANSPOSON TY3-I GAG-POL POLYPROTEIN"/>
    <property type="match status" value="1"/>
</dbReference>
<protein>
    <recommendedName>
        <fullName evidence="2">ribonuclease H</fullName>
        <ecNumber evidence="2">3.1.26.4</ecNumber>
    </recommendedName>
</protein>
<dbReference type="InterPro" id="IPR053134">
    <property type="entry name" value="RNA-dir_DNA_polymerase"/>
</dbReference>
<name>A0AAD7T6D6_9TELE</name>
<reference evidence="4" key="1">
    <citation type="journal article" date="2023" name="Science">
        <title>Genome structures resolve the early diversification of teleost fishes.</title>
        <authorList>
            <person name="Parey E."/>
            <person name="Louis A."/>
            <person name="Montfort J."/>
            <person name="Bouchez O."/>
            <person name="Roques C."/>
            <person name="Iampietro C."/>
            <person name="Lluch J."/>
            <person name="Castinel A."/>
            <person name="Donnadieu C."/>
            <person name="Desvignes T."/>
            <person name="Floi Bucao C."/>
            <person name="Jouanno E."/>
            <person name="Wen M."/>
            <person name="Mejri S."/>
            <person name="Dirks R."/>
            <person name="Jansen H."/>
            <person name="Henkel C."/>
            <person name="Chen W.J."/>
            <person name="Zahm M."/>
            <person name="Cabau C."/>
            <person name="Klopp C."/>
            <person name="Thompson A.W."/>
            <person name="Robinson-Rechavi M."/>
            <person name="Braasch I."/>
            <person name="Lecointre G."/>
            <person name="Bobe J."/>
            <person name="Postlethwait J.H."/>
            <person name="Berthelot C."/>
            <person name="Roest Crollius H."/>
            <person name="Guiguen Y."/>
        </authorList>
    </citation>
    <scope>NUCLEOTIDE SEQUENCE</scope>
    <source>
        <strain evidence="4">NC1722</strain>
    </source>
</reference>
<dbReference type="EMBL" id="JAINUG010000010">
    <property type="protein sequence ID" value="KAJ8415202.1"/>
    <property type="molecule type" value="Genomic_DNA"/>
</dbReference>
<evidence type="ECO:0000256" key="1">
    <source>
        <dbReference type="ARBA" id="ARBA00010879"/>
    </source>
</evidence>
<dbReference type="Pfam" id="PF00078">
    <property type="entry name" value="RVT_1"/>
    <property type="match status" value="1"/>
</dbReference>
<evidence type="ECO:0000313" key="5">
    <source>
        <dbReference type="Proteomes" id="UP001221898"/>
    </source>
</evidence>
<comment type="caution">
    <text evidence="4">The sequence shown here is derived from an EMBL/GenBank/DDBJ whole genome shotgun (WGS) entry which is preliminary data.</text>
</comment>